<dbReference type="EMBL" id="JASPKZ010010679">
    <property type="protein sequence ID" value="KAJ9573804.1"/>
    <property type="molecule type" value="Genomic_DNA"/>
</dbReference>
<evidence type="ECO:0000256" key="7">
    <source>
        <dbReference type="ARBA" id="ARBA00023136"/>
    </source>
</evidence>
<evidence type="ECO:0000259" key="12">
    <source>
        <dbReference type="PROSITE" id="PS50262"/>
    </source>
</evidence>
<organism evidence="13 14">
    <name type="scientific">Diploptera punctata</name>
    <name type="common">Pacific beetle cockroach</name>
    <dbReference type="NCBI Taxonomy" id="6984"/>
    <lineage>
        <taxon>Eukaryota</taxon>
        <taxon>Metazoa</taxon>
        <taxon>Ecdysozoa</taxon>
        <taxon>Arthropoda</taxon>
        <taxon>Hexapoda</taxon>
        <taxon>Insecta</taxon>
        <taxon>Pterygota</taxon>
        <taxon>Neoptera</taxon>
        <taxon>Polyneoptera</taxon>
        <taxon>Dictyoptera</taxon>
        <taxon>Blattodea</taxon>
        <taxon>Blaberoidea</taxon>
        <taxon>Blaberidae</taxon>
        <taxon>Diplopterinae</taxon>
        <taxon>Diploptera</taxon>
    </lineage>
</organism>
<feature type="transmembrane region" description="Helical" evidence="11">
    <location>
        <begin position="537"/>
        <end position="556"/>
    </location>
</feature>
<name>A0AAD7Z4K7_DIPPU</name>
<evidence type="ECO:0000313" key="13">
    <source>
        <dbReference type="EMBL" id="KAJ9573804.1"/>
    </source>
</evidence>
<keyword evidence="5 11" id="KW-1133">Transmembrane helix</keyword>
<evidence type="ECO:0000256" key="2">
    <source>
        <dbReference type="ARBA" id="ARBA00010663"/>
    </source>
</evidence>
<dbReference type="GO" id="GO:0004930">
    <property type="term" value="F:G protein-coupled receptor activity"/>
    <property type="evidence" value="ECO:0007669"/>
    <property type="project" value="UniProtKB-KW"/>
</dbReference>
<feature type="compositionally biased region" description="Basic and acidic residues" evidence="10">
    <location>
        <begin position="251"/>
        <end position="260"/>
    </location>
</feature>
<keyword evidence="14" id="KW-1185">Reference proteome</keyword>
<dbReference type="PROSITE" id="PS50262">
    <property type="entry name" value="G_PROTEIN_RECEP_F1_2"/>
    <property type="match status" value="1"/>
</dbReference>
<dbReference type="GO" id="GO:0005886">
    <property type="term" value="C:plasma membrane"/>
    <property type="evidence" value="ECO:0007669"/>
    <property type="project" value="UniProtKB-SubCell"/>
</dbReference>
<keyword evidence="6" id="KW-0297">G-protein coupled receptor</keyword>
<dbReference type="AlphaFoldDB" id="A0AAD7Z4K7"/>
<keyword evidence="7 11" id="KW-0472">Membrane</keyword>
<dbReference type="SUPFAM" id="SSF81321">
    <property type="entry name" value="Family A G protein-coupled receptor-like"/>
    <property type="match status" value="1"/>
</dbReference>
<feature type="compositionally biased region" description="Basic and acidic residues" evidence="10">
    <location>
        <begin position="306"/>
        <end position="324"/>
    </location>
</feature>
<evidence type="ECO:0000256" key="4">
    <source>
        <dbReference type="ARBA" id="ARBA00022692"/>
    </source>
</evidence>
<evidence type="ECO:0000256" key="1">
    <source>
        <dbReference type="ARBA" id="ARBA00004651"/>
    </source>
</evidence>
<feature type="compositionally biased region" description="Low complexity" evidence="10">
    <location>
        <begin position="369"/>
        <end position="389"/>
    </location>
</feature>
<evidence type="ECO:0000256" key="11">
    <source>
        <dbReference type="SAM" id="Phobius"/>
    </source>
</evidence>
<dbReference type="Proteomes" id="UP001233999">
    <property type="component" value="Unassembled WGS sequence"/>
</dbReference>
<feature type="region of interest" description="Disordered" evidence="10">
    <location>
        <begin position="369"/>
        <end position="392"/>
    </location>
</feature>
<feature type="non-terminal residue" evidence="13">
    <location>
        <position position="674"/>
    </location>
</feature>
<proteinExistence type="inferred from homology"/>
<evidence type="ECO:0000256" key="6">
    <source>
        <dbReference type="ARBA" id="ARBA00023040"/>
    </source>
</evidence>
<comment type="similarity">
    <text evidence="2">Belongs to the G-protein coupled receptor 1 family.</text>
</comment>
<keyword evidence="9" id="KW-0807">Transducer</keyword>
<gene>
    <name evidence="13" type="ORF">L9F63_008810</name>
</gene>
<feature type="domain" description="G-protein coupled receptors family 1 profile" evidence="12">
    <location>
        <begin position="497"/>
        <end position="592"/>
    </location>
</feature>
<evidence type="ECO:0000256" key="9">
    <source>
        <dbReference type="ARBA" id="ARBA00023224"/>
    </source>
</evidence>
<dbReference type="InterPro" id="IPR000276">
    <property type="entry name" value="GPCR_Rhodpsn"/>
</dbReference>
<evidence type="ECO:0000256" key="3">
    <source>
        <dbReference type="ARBA" id="ARBA00022475"/>
    </source>
</evidence>
<evidence type="ECO:0000256" key="10">
    <source>
        <dbReference type="SAM" id="MobiDB-lite"/>
    </source>
</evidence>
<feature type="transmembrane region" description="Helical" evidence="11">
    <location>
        <begin position="576"/>
        <end position="595"/>
    </location>
</feature>
<keyword evidence="3" id="KW-1003">Cell membrane</keyword>
<feature type="compositionally biased region" description="Polar residues" evidence="10">
    <location>
        <begin position="424"/>
        <end position="434"/>
    </location>
</feature>
<dbReference type="InterPro" id="IPR017452">
    <property type="entry name" value="GPCR_Rhodpsn_7TM"/>
</dbReference>
<evidence type="ECO:0000256" key="8">
    <source>
        <dbReference type="ARBA" id="ARBA00023170"/>
    </source>
</evidence>
<feature type="non-terminal residue" evidence="13">
    <location>
        <position position="1"/>
    </location>
</feature>
<evidence type="ECO:0000256" key="5">
    <source>
        <dbReference type="ARBA" id="ARBA00022989"/>
    </source>
</evidence>
<dbReference type="Pfam" id="PF00001">
    <property type="entry name" value="7tm_1"/>
    <property type="match status" value="1"/>
</dbReference>
<feature type="compositionally biased region" description="Polar residues" evidence="10">
    <location>
        <begin position="189"/>
        <end position="219"/>
    </location>
</feature>
<accession>A0AAD7Z4K7</accession>
<dbReference type="Gene3D" id="1.20.1070.10">
    <property type="entry name" value="Rhodopsin 7-helix transmembrane proteins"/>
    <property type="match status" value="1"/>
</dbReference>
<feature type="region of interest" description="Disordered" evidence="10">
    <location>
        <begin position="187"/>
        <end position="237"/>
    </location>
</feature>
<feature type="transmembrane region" description="Helical" evidence="11">
    <location>
        <begin position="37"/>
        <end position="57"/>
    </location>
</feature>
<dbReference type="PRINTS" id="PR00237">
    <property type="entry name" value="GPCRRHODOPSN"/>
</dbReference>
<reference evidence="13" key="1">
    <citation type="journal article" date="2023" name="IScience">
        <title>Live-bearing cockroach genome reveals convergent evolutionary mechanisms linked to viviparity in insects and beyond.</title>
        <authorList>
            <person name="Fouks B."/>
            <person name="Harrison M.C."/>
            <person name="Mikhailova A.A."/>
            <person name="Marchal E."/>
            <person name="English S."/>
            <person name="Carruthers M."/>
            <person name="Jennings E.C."/>
            <person name="Chiamaka E.L."/>
            <person name="Frigard R.A."/>
            <person name="Pippel M."/>
            <person name="Attardo G.M."/>
            <person name="Benoit J.B."/>
            <person name="Bornberg-Bauer E."/>
            <person name="Tobe S.S."/>
        </authorList>
    </citation>
    <scope>NUCLEOTIDE SEQUENCE</scope>
    <source>
        <strain evidence="13">Stay&amp;Tobe</strain>
    </source>
</reference>
<feature type="region of interest" description="Disordered" evidence="10">
    <location>
        <begin position="251"/>
        <end position="333"/>
    </location>
</feature>
<feature type="region of interest" description="Disordered" evidence="10">
    <location>
        <begin position="424"/>
        <end position="450"/>
    </location>
</feature>
<keyword evidence="8" id="KW-0675">Receptor</keyword>
<dbReference type="PANTHER" id="PTHR24248">
    <property type="entry name" value="ADRENERGIC RECEPTOR-RELATED G-PROTEIN COUPLED RECEPTOR"/>
    <property type="match status" value="1"/>
</dbReference>
<protein>
    <recommendedName>
        <fullName evidence="12">G-protein coupled receptors family 1 profile domain-containing protein</fullName>
    </recommendedName>
</protein>
<keyword evidence="4 11" id="KW-0812">Transmembrane</keyword>
<comment type="subcellular location">
    <subcellularLocation>
        <location evidence="1">Cell membrane</location>
        <topology evidence="1">Multi-pass membrane protein</topology>
    </subcellularLocation>
</comment>
<evidence type="ECO:0000313" key="14">
    <source>
        <dbReference type="Proteomes" id="UP001233999"/>
    </source>
</evidence>
<reference evidence="13" key="2">
    <citation type="submission" date="2023-05" db="EMBL/GenBank/DDBJ databases">
        <authorList>
            <person name="Fouks B."/>
        </authorList>
    </citation>
    <scope>NUCLEOTIDE SEQUENCE</scope>
    <source>
        <strain evidence="13">Stay&amp;Tobe</strain>
        <tissue evidence="13">Testes</tissue>
    </source>
</reference>
<comment type="caution">
    <text evidence="13">The sequence shown here is derived from an EMBL/GenBank/DDBJ whole genome shotgun (WGS) entry which is preliminary data.</text>
</comment>
<sequence length="674" mass="74264">SMMCSIQSTPTSFLAFQDHDSVLVEGTCQIPDPLYKLIGSIVCFYIPLGVMLLTYALTVRLLAVQQQNLGGSTGWSSGWLGPGTPSLGMERRCTWRRLLLSSAPGKPATAASCSTPQHLSQLAHSAGSTDTDLTTLDTHELWLQDSSIPDPTPSTMTALHHFGAEMLRLSRGLESVAAAAAIEKDRNSAPESLTSSQSSLQHPQQDSSACSSPYPSQGTPRRRRASTFHESSSRDEDQGLYRNWKDFARKRGSSFHDERIRRRNTSESSAVSEESTSDQIHSPLPPRESPSETKRKFSTSQGTDINEPKCKEDDSAFEEPEIKQNVRKKSSVSFPLPPPCTCPYFGEAADNKGKKLSPKSEVVIVSSEDVDSASVGSGGLSPNSNLPSPTSRRGTLFANILRARHSSGGTSSISSAEGTNSSIIVTWDSNSPSSRMHRRGSSFGGGTNNIRNVVVTNNNSTPHNRGPLLRRAATLRHHNGTSGKVTKNINADNTSTPCLLMRAGTIRSHHSRNSSVISRNSSRHGRIIRLEQKATKVLGVVFFTFVILWAPFFVLNLVPTVCADCERNIDHGVFDFVTWLGYASSMVNPIFYTIFNKVFRQAFKKVLLCRYRNRNWTPPRSIEVNAIMQMADHTDLQYITSRKGSKMFSTSFVYIEIIHANVVYYQNVRRRGIV</sequence>